<protein>
    <recommendedName>
        <fullName evidence="2">LITAF domain-containing protein</fullName>
    </recommendedName>
</protein>
<name>A0AAE0FKH1_9CHLO</name>
<reference evidence="3 4" key="1">
    <citation type="journal article" date="2015" name="Genome Biol. Evol.">
        <title>Comparative Genomics of a Bacterivorous Green Alga Reveals Evolutionary Causalities and Consequences of Phago-Mixotrophic Mode of Nutrition.</title>
        <authorList>
            <person name="Burns J.A."/>
            <person name="Paasch A."/>
            <person name="Narechania A."/>
            <person name="Kim E."/>
        </authorList>
    </citation>
    <scope>NUCLEOTIDE SEQUENCE [LARGE SCALE GENOMIC DNA]</scope>
    <source>
        <strain evidence="3 4">PLY_AMNH</strain>
    </source>
</reference>
<feature type="region of interest" description="Disordered" evidence="1">
    <location>
        <begin position="1"/>
        <end position="50"/>
    </location>
</feature>
<comment type="caution">
    <text evidence="3">The sequence shown here is derived from an EMBL/GenBank/DDBJ whole genome shotgun (WGS) entry which is preliminary data.</text>
</comment>
<dbReference type="AlphaFoldDB" id="A0AAE0FKH1"/>
<evidence type="ECO:0000256" key="1">
    <source>
        <dbReference type="SAM" id="MobiDB-lite"/>
    </source>
</evidence>
<dbReference type="Proteomes" id="UP001190700">
    <property type="component" value="Unassembled WGS sequence"/>
</dbReference>
<evidence type="ECO:0000313" key="3">
    <source>
        <dbReference type="EMBL" id="KAK3261517.1"/>
    </source>
</evidence>
<dbReference type="EMBL" id="LGRX02016850">
    <property type="protein sequence ID" value="KAK3261517.1"/>
    <property type="molecule type" value="Genomic_DNA"/>
</dbReference>
<proteinExistence type="predicted"/>
<evidence type="ECO:0000313" key="4">
    <source>
        <dbReference type="Proteomes" id="UP001190700"/>
    </source>
</evidence>
<evidence type="ECO:0000259" key="2">
    <source>
        <dbReference type="Pfam" id="PF10601"/>
    </source>
</evidence>
<feature type="domain" description="LITAF" evidence="2">
    <location>
        <begin position="113"/>
        <end position="164"/>
    </location>
</feature>
<sequence>MPSEHTSESQPIVDKSSESGSSSQPSIPVAQPIHPSAQPPLATPVNQSSYQQQPVYGVPQGAPYGTQPVYAQAAYGQPHLVPQEQYTVIMQAPAQVHMVSGPVPRSPFMARDPRTGREAVTRVEKLPSGCGWITCVLCCLVGVPFPCSLMDCGCGDCFLDVYHYAPSGALVAVSPAFR</sequence>
<dbReference type="Pfam" id="PF10601">
    <property type="entry name" value="zf-LITAF-like"/>
    <property type="match status" value="1"/>
</dbReference>
<accession>A0AAE0FKH1</accession>
<gene>
    <name evidence="3" type="ORF">CYMTET_29577</name>
</gene>
<dbReference type="InterPro" id="IPR006629">
    <property type="entry name" value="LITAF"/>
</dbReference>
<keyword evidence="4" id="KW-1185">Reference proteome</keyword>
<organism evidence="3 4">
    <name type="scientific">Cymbomonas tetramitiformis</name>
    <dbReference type="NCBI Taxonomy" id="36881"/>
    <lineage>
        <taxon>Eukaryota</taxon>
        <taxon>Viridiplantae</taxon>
        <taxon>Chlorophyta</taxon>
        <taxon>Pyramimonadophyceae</taxon>
        <taxon>Pyramimonadales</taxon>
        <taxon>Pyramimonadaceae</taxon>
        <taxon>Cymbomonas</taxon>
    </lineage>
</organism>